<dbReference type="InterPro" id="IPR004273">
    <property type="entry name" value="Dynein_heavy_D6_P-loop"/>
</dbReference>
<dbReference type="InterPro" id="IPR027417">
    <property type="entry name" value="P-loop_NTPase"/>
</dbReference>
<gene>
    <name evidence="3" type="ORF">ROZALSC1DRAFT_21706</name>
</gene>
<sequence length="393" mass="44718">MDASNRIENLANENNVKLSTIAMGSNEGFQLAEKSILNSSFTGDWTLLKNIHHCSNWLSTLERKLSFKSKSSKLFMTCNLNQFENNKIPVSLIRISRIVLIESPPGIKAALYSTIKEKHFTNPIEKHTLIFLLSWFQSVIEERLLYVPIGFSKNYEFNDSDYDFAIKLINNSINKIAKNKTNIDPNSIPFDSIKSILSSIVYGVLDRKDKHTNRTRFLLNCFNAAEIPLEWKMFPIQNISLDKFLNNLNSRFIYFSNLNETMQIDFGCLFNPQAFLTASRQLYAKKLNVSLENLCLNFSFIPSNDSLVISNLYLSGAKVNQNGSISVANELMNLVPHSYVDWVCDDNSCIDKLKVPLYRDNSRSELICVVYLPADGSFDSFYQNGVALLASNI</sequence>
<evidence type="ECO:0008006" key="5">
    <source>
        <dbReference type="Google" id="ProtNLM"/>
    </source>
</evidence>
<feature type="domain" description="Dynein heavy chain region D6 P-loop" evidence="1">
    <location>
        <begin position="2"/>
        <end position="97"/>
    </location>
</feature>
<proteinExistence type="predicted"/>
<dbReference type="GO" id="GO:0007018">
    <property type="term" value="P:microtubule-based movement"/>
    <property type="evidence" value="ECO:0007669"/>
    <property type="project" value="InterPro"/>
</dbReference>
<dbReference type="InterPro" id="IPR043160">
    <property type="entry name" value="Dynein_C_barrel"/>
</dbReference>
<evidence type="ECO:0000259" key="1">
    <source>
        <dbReference type="Pfam" id="PF03028"/>
    </source>
</evidence>
<dbReference type="GO" id="GO:0045505">
    <property type="term" value="F:dynein intermediate chain binding"/>
    <property type="evidence" value="ECO:0007669"/>
    <property type="project" value="InterPro"/>
</dbReference>
<dbReference type="AlphaFoldDB" id="A0A4P9YKU4"/>
<dbReference type="InterPro" id="IPR041228">
    <property type="entry name" value="Dynein_C"/>
</dbReference>
<dbReference type="InterPro" id="IPR042219">
    <property type="entry name" value="AAA_lid_11_sf"/>
</dbReference>
<dbReference type="GO" id="GO:0051959">
    <property type="term" value="F:dynein light intermediate chain binding"/>
    <property type="evidence" value="ECO:0007669"/>
    <property type="project" value="InterPro"/>
</dbReference>
<dbReference type="Gene3D" id="1.10.8.720">
    <property type="entry name" value="Region D6 of dynein motor"/>
    <property type="match status" value="1"/>
</dbReference>
<feature type="domain" description="Dynein heavy chain C-terminal" evidence="2">
    <location>
        <begin position="210"/>
        <end position="389"/>
    </location>
</feature>
<accession>A0A4P9YKU4</accession>
<evidence type="ECO:0000259" key="2">
    <source>
        <dbReference type="Pfam" id="PF18199"/>
    </source>
</evidence>
<dbReference type="EMBL" id="ML005113">
    <property type="protein sequence ID" value="RKP20095.1"/>
    <property type="molecule type" value="Genomic_DNA"/>
</dbReference>
<dbReference type="Pfam" id="PF18199">
    <property type="entry name" value="Dynein_C"/>
    <property type="match status" value="1"/>
</dbReference>
<dbReference type="InterPro" id="IPR026983">
    <property type="entry name" value="DHC"/>
</dbReference>
<dbReference type="GO" id="GO:0008569">
    <property type="term" value="F:minus-end-directed microtubule motor activity"/>
    <property type="evidence" value="ECO:0007669"/>
    <property type="project" value="InterPro"/>
</dbReference>
<evidence type="ECO:0000313" key="3">
    <source>
        <dbReference type="EMBL" id="RKP20095.1"/>
    </source>
</evidence>
<dbReference type="PANTHER" id="PTHR45703:SF36">
    <property type="entry name" value="DYNEIN HEAVY CHAIN, CYTOPLASMIC"/>
    <property type="match status" value="1"/>
</dbReference>
<dbReference type="GO" id="GO:0030286">
    <property type="term" value="C:dynein complex"/>
    <property type="evidence" value="ECO:0007669"/>
    <property type="project" value="InterPro"/>
</dbReference>
<evidence type="ECO:0000313" key="4">
    <source>
        <dbReference type="Proteomes" id="UP000281549"/>
    </source>
</evidence>
<dbReference type="Pfam" id="PF03028">
    <property type="entry name" value="Dynein_heavy"/>
    <property type="match status" value="1"/>
</dbReference>
<name>A0A4P9YKU4_ROZAC</name>
<dbReference type="Proteomes" id="UP000281549">
    <property type="component" value="Unassembled WGS sequence"/>
</dbReference>
<dbReference type="Gene3D" id="3.10.490.20">
    <property type="match status" value="1"/>
</dbReference>
<dbReference type="PANTHER" id="PTHR45703">
    <property type="entry name" value="DYNEIN HEAVY CHAIN"/>
    <property type="match status" value="1"/>
</dbReference>
<reference evidence="4" key="1">
    <citation type="journal article" date="2018" name="Nat. Microbiol.">
        <title>Leveraging single-cell genomics to expand the fungal tree of life.</title>
        <authorList>
            <person name="Ahrendt S.R."/>
            <person name="Quandt C.A."/>
            <person name="Ciobanu D."/>
            <person name="Clum A."/>
            <person name="Salamov A."/>
            <person name="Andreopoulos B."/>
            <person name="Cheng J.F."/>
            <person name="Woyke T."/>
            <person name="Pelin A."/>
            <person name="Henrissat B."/>
            <person name="Reynolds N.K."/>
            <person name="Benny G.L."/>
            <person name="Smith M.E."/>
            <person name="James T.Y."/>
            <person name="Grigoriev I.V."/>
        </authorList>
    </citation>
    <scope>NUCLEOTIDE SEQUENCE [LARGE SCALE GENOMIC DNA]</scope>
    <source>
        <strain evidence="4">CSF55</strain>
    </source>
</reference>
<dbReference type="Gene3D" id="3.40.50.300">
    <property type="entry name" value="P-loop containing nucleotide triphosphate hydrolases"/>
    <property type="match status" value="1"/>
</dbReference>
<organism evidence="3 4">
    <name type="scientific">Rozella allomycis (strain CSF55)</name>
    <dbReference type="NCBI Taxonomy" id="988480"/>
    <lineage>
        <taxon>Eukaryota</taxon>
        <taxon>Fungi</taxon>
        <taxon>Fungi incertae sedis</taxon>
        <taxon>Cryptomycota</taxon>
        <taxon>Cryptomycota incertae sedis</taxon>
        <taxon>Rozella</taxon>
    </lineage>
</organism>
<protein>
    <recommendedName>
        <fullName evidence="5">Dynein heavy chain domain-containing protein</fullName>
    </recommendedName>
</protein>